<dbReference type="InterPro" id="IPR015422">
    <property type="entry name" value="PyrdxlP-dep_Trfase_small"/>
</dbReference>
<dbReference type="Pfam" id="PF00668">
    <property type="entry name" value="Condensation"/>
    <property type="match status" value="1"/>
</dbReference>
<accession>A0A918WPM1</accession>
<dbReference type="SUPFAM" id="SSF56784">
    <property type="entry name" value="HAD-like"/>
    <property type="match status" value="1"/>
</dbReference>
<dbReference type="RefSeq" id="WP_189573463.1">
    <property type="nucleotide sequence ID" value="NZ_BMXI01000019.1"/>
</dbReference>
<feature type="domain" description="Ketosynthase family 3 (KS3)" evidence="26">
    <location>
        <begin position="696"/>
        <end position="1131"/>
    </location>
</feature>
<comment type="function">
    <text evidence="18">Part of the PpsABCDE complex involved in the biosynthesis of the lipid core common to phthiocerols and phenolphthiocerols by successive additions of malonyl-CoA or methylmalonyl-CoA extender units. PpsA can accept as substrate the activated forms of either icosanoyl (C20), docosanoyl (C22) or lignoceroyl (C24) groups from FadD26, or a (4-hydroxyphenyl)-C17 or (4-hydroxyphenyl)-C19 fatty acyl from FadD29. PpsA initiates the biosynthesis and extends its substrate using a malonyl-CoA extender unit. The PpsB and PpsC proteins add the second and third malonyl-CoA extender units. PpsD adds an (R)-methylmalonyl unit and PpsE adds a second (R)-methylmalonyl unit. The incorporation of the methylmalonyl units results in formation of two branched methyl groups in the elongated product.</text>
</comment>
<dbReference type="SUPFAM" id="SSF47336">
    <property type="entry name" value="ACP-like"/>
    <property type="match status" value="3"/>
</dbReference>
<evidence type="ECO:0000256" key="14">
    <source>
        <dbReference type="ARBA" id="ARBA00050973"/>
    </source>
</evidence>
<evidence type="ECO:0000256" key="6">
    <source>
        <dbReference type="ARBA" id="ARBA00022679"/>
    </source>
</evidence>
<dbReference type="Gene3D" id="3.40.50.980">
    <property type="match status" value="2"/>
</dbReference>
<dbReference type="PROSITE" id="PS00455">
    <property type="entry name" value="AMP_BINDING"/>
    <property type="match status" value="1"/>
</dbReference>
<evidence type="ECO:0000256" key="19">
    <source>
        <dbReference type="ARBA" id="ARBA00066974"/>
    </source>
</evidence>
<dbReference type="NCBIfam" id="TIGR01681">
    <property type="entry name" value="HAD-SF-IIIC"/>
    <property type="match status" value="1"/>
</dbReference>
<dbReference type="NCBIfam" id="TIGR01686">
    <property type="entry name" value="FkbH"/>
    <property type="match status" value="1"/>
</dbReference>
<evidence type="ECO:0000256" key="4">
    <source>
        <dbReference type="ARBA" id="ARBA00022450"/>
    </source>
</evidence>
<keyword evidence="9" id="KW-0663">Pyridoxal phosphate</keyword>
<evidence type="ECO:0000256" key="2">
    <source>
        <dbReference type="ARBA" id="ARBA00001937"/>
    </source>
</evidence>
<dbReference type="InterPro" id="IPR023214">
    <property type="entry name" value="HAD_sf"/>
</dbReference>
<dbReference type="CDD" id="cd00610">
    <property type="entry name" value="OAT_like"/>
    <property type="match status" value="1"/>
</dbReference>
<evidence type="ECO:0000256" key="18">
    <source>
        <dbReference type="ARBA" id="ARBA00058455"/>
    </source>
</evidence>
<sequence length="3637" mass="399245">MSESSDNNQFTLEVSATFTAEPLAPVLDYWFQRLGIETSLRFAPYNQVFQSLLDPASPFHRNTGGLNVILLRPEDWQRFGSMGTEEWQQELRKNTTEFIAALRSQAAPHPGRYLIILTEPSEEVARDPAMSALVNELCNDIAKSCLELRIPAVTGKTLANYYPTSSKLDPIADREGHLPYTDAYYQSLATLIARRVHSSVVPPPKVLVLDADNTLWPGVAAEIGAEELEITPPFQALQRFIKSRKEAGLILCLASKNEEDDVREVFRKNSGMILREDDIVGWKVNWQSKSSNIAALAEQLNLGLDSFVFLDDNPMEIAEVAASIPQVTVVELPKNPDDFAEFLKHHWRLELPDSSTSEDSQRTAMYQTMLAREEVREQSADYETFLRELQLEISFSSLTNDNLARVAQLTQRTNQFNTTTIRRNEDEVTALSQSGKEVLAVEVKDRFGDYGLVGVVIYEVSGNLLTVDSLLLSCRVLGKGVEQKIIARLTEIARQSGVSEILIPLRPNERNTPARQFLEQIGSGHSQSIGDVVHYRLPLAVAEQGARQPVRDTSASLSPAAATTNPTLISSQEYRAIALRHRVDEIGADFQEKARQRPELSELFAKPMGAIEEAIASLWSQVLHLSPIGRHDRFADLGGKSLQVIQLLAKLSRHFDKEVTAPELFQHSTVAEQSKLFTTSEATTETAPVSFESNTSRDIAIVGMSCRLPESPNVHQFWQNLLDGKECLTQLTDADLLSAGIDPATVSNDSGYVPVKGLMENVENFDAKFFGVLPNEAKLMDPQHRVFLELAWDCLEDAGYNSEDYEGKIGVWAGNYLDTYAISNLATDREFLADWIPSIQVGSLQAELGNDKDYLATRVAFKLDLRGPAMTVQSACSTSLVAITQACLSLRAGACDMALAGGVTITLPEKKGYYFTPDGILSQDGSCRTFDEKATGTVFSNGAGIVLLKRLDDAVRDGDHIHAVIKGCALNNDGGRKHSYTAPSIDGQAGVIKDAITDAGIDPSTITYVEAHGTGTPLGDPIEVAGLTKAFRDLGVTHKQGCAIGSVKPSVGHLDIASGVTATIKTAFSLEHGKLPATLHFQKANPKIDFENSPFHVNADLTDWQPNQGPRRAGISSFGVGGTNAHIILEEPPKQESSPSARPYQIFPLSARSDEALAAMKDNLVSYCASHPDLNPADIAHTLRIGRKHFAKRQVLVGDSLHLEKARSAKGSPKQVDAPLVFMFPGQGSQTVGMGRDLYQSEPFFRSELDRCAEILLPLMGEDLRDTLFPAPEADQDAAAHRIKQTIMAQPAIFVLSYCQARLLMHWGMQPTALVGHSVGELVAATISGILSLEDALAILAQRGALMQAVEPGGMLSVRLSEEKLAPLIPERLDLAAVNGPELCVVAGPHDELEKFTATLSEQDIAAKPLHTSHGFHSWMMDEVVEPFQKVIEKAALHPPLIPIRSTVTTEWLSDDQATDPHYWASHVRRTVRFTQAAAHFCEAPETTLLEVGPGQTLSTLSRQVADKKAKQAIFSTSGHAADTDSDALHFQLALGQLWIHGHTIDWEAYTGAEVRKRVPLPTYPFERKRFWIDPKPLTTEIPVPPQPSQPLAPPAAQATLPQTVPPVMSTDRKPVIQERLCQVLNDLSGIEPEEMEADATLIELGFDSLMLTQVSKEIEKAFGVATTMRQLLAELPTIGDIVGHLDKEADPSQFQPAAAAPAPTEAAPQQVLPQQPAQAAPQFAPVQQPFPTVGGDQGALMAQMMNMQMQQMQFMQQQMQMLAGLPPAPNALPTAPTPQAAAMPVAPIPSTPKQNDQPKEEPKSGGTASGTTTSITRDADDSLTTQQRQHLDQLISSYVARSKSSKEWTAKYRQYHADPRTVSGFNRSWKEMIYQLVVKRSKGSRLLDIDDNEYIDILNGFGPGFFGHSPDFVLEAVRKQMEEGFEVGPQSPLTGETAQLFCEMTGNERASFVCTGSEAVQAAMRLARTATGRDKIAVFTKDYHGNFDEVLLRGSQTKRKPRTFPSAPGVPKSAVSNMLVLDYGTDESLEILKEHAHELAAIMIEPVQSRRPEFQPHEFVKALRTVADEAGSLLIFDEVICGLRDGPHGAQGFYGVKSDISTYGKVIGGGLPIGIVAGKAKYMDTFDGGHWQYGDDSFPEGDVTFFAGTFVRHPLGIAAANAVLKHLKSQGPLLWANLKARAERLYRTVDQFMVDNEVPIRLPGLHSRFFVRVGEDCKYGNLLFFHLRKKGVFILEGFPSYITTAHTDEDIDYVIRAFKESVAELQAGGFLKKTDAIKLLDGPQLTGPPPRLGGSAPAKVTAPVTTESKQVLAPKKTENLPLTEAQQEIWLACQLGHEASCAFNEATSLVFEGSLDSAALEKALNTVVNHHDALRSSFDLDGDTWSIADRVEVPFRHQDLSGLSDEEKGEAIQLATQTQALTPFDLQTAPLLRAKLTKVSEDRHILFLTAHHIVADGWSFNVLIENLSDCYNAFSQGLPNPLEPSASFANYALQRAEHEQSGKPDPHLDYWISQYPDTVPILNLPTDRPFPQHRTFSGATLHESVDASLLKSLRKAGARSGATLYATTLSAFQILLHRLTGQSDLVIGIPAAGQSSQGLENMVGHCVNFLPLRAKVEENQPFSELVQIVAARVLEAYEHQDCTYGQLVPRLKLQRRPGRMPLTEVGFNLERMDYFKPFEGLETEFVDSPKSFVNQLLFLNLVESKNGVSIECHFNTAVFNHSTVEGWMKQYREILEGIANNPEGPSGKELPAPAPQAMGRPLPLSANNETDYPRTSTVQQLFEEVAATHPERTALQLRDWTMSYQTLNRLANRLAVQLRNAGIETNRPVPVVLDRSFDYIISILAVLKAGGAYLPVDPCYPQERIAALIESAQPKVILTRSNFSSQIAAPAQCKLIAVDEVFNDEDANDAGSANLPLTNKATDLAYIMFTSGSTGNPKGVEIPHRGIVRLVKNTNYAELDDSQVYLQASSLSFDASTFEIWAPLLNGGRLVLLPPGAPSLDTIAKEIRDHRVTTLWLTSGLFQLMIDEKLEALRPLKQLLAGGDVLSKHHVGKVLRELPDLRLINGYGPTENTTFSCCHTITSADLDGSSIPIGKPISNSEVYLLDEHLNPLPPMTEGELFFGGDGLARGYFENEKLTTERFITNPFSIESDSKLYRSGDRARYRPDGVIEFLGRVDEEVKIRGYRIDPSEIEEALCRHEAITQARVVARGESAEDKSLVAYITSRTAVEEGEVKGFLQSFLPSHLIPARIVAMETLPVTDNGKVDDSALPTPEADSATPEQNLRYAESETEKRMAQLWSRVLKIDEVPANRSFFDLGGHSLQALKLFNQIEKEFGKKLPLSTLFESPTIEGLAARFAPKEPAKAAPANLTAIRKTGSKTPIFCIHGGDGGTLIYRSLAERVDPDRPFYTLEAPALSGESDIATTIEETAATYLEQIQTVQAEGPYLLGGYCFGGIVVYEIAQQLKAQGQEIELLCLFDTDNPAVAPRYLSLAERASRQWQESSEKSWVGKVGKLSGRFGEGLVNKLKVGTEKAAASVASSTGMDMGAKLQTVIVREAHDKAMQRYRPRSYDGDVVLFTAEDQGDGVIYPPHLGWDGYVRGQLELIPIPGEHLTIFQEPHVEDFAKELHKILSVRA</sequence>
<organism evidence="27 28">
    <name type="scientific">Roseibacillus persicicus</name>
    <dbReference type="NCBI Taxonomy" id="454148"/>
    <lineage>
        <taxon>Bacteria</taxon>
        <taxon>Pseudomonadati</taxon>
        <taxon>Verrucomicrobiota</taxon>
        <taxon>Verrucomicrobiia</taxon>
        <taxon>Verrucomicrobiales</taxon>
        <taxon>Verrucomicrobiaceae</taxon>
        <taxon>Roseibacillus</taxon>
    </lineage>
</organism>
<dbReference type="InterPro" id="IPR005814">
    <property type="entry name" value="Aminotrans_3"/>
</dbReference>
<keyword evidence="12" id="KW-0511">Multifunctional enzyme</keyword>
<dbReference type="InterPro" id="IPR045851">
    <property type="entry name" value="AMP-bd_C_sf"/>
</dbReference>
<dbReference type="InterPro" id="IPR014031">
    <property type="entry name" value="Ketoacyl_synth_C"/>
</dbReference>
<dbReference type="InterPro" id="IPR010037">
    <property type="entry name" value="FkbH_domain"/>
</dbReference>
<comment type="similarity">
    <text evidence="13">In the C-terminal section; belongs to the NRP synthetase family.</text>
</comment>
<evidence type="ECO:0000256" key="23">
    <source>
        <dbReference type="ARBA" id="ARBA00084020"/>
    </source>
</evidence>
<dbReference type="InterPro" id="IPR025110">
    <property type="entry name" value="AMP-bd_C"/>
</dbReference>
<dbReference type="SUPFAM" id="SSF56801">
    <property type="entry name" value="Acetyl-CoA synthetase-like"/>
    <property type="match status" value="1"/>
</dbReference>
<dbReference type="Gene3D" id="3.30.559.30">
    <property type="entry name" value="Nonribosomal peptide synthetase, condensation domain"/>
    <property type="match status" value="1"/>
</dbReference>
<dbReference type="InterPro" id="IPR010071">
    <property type="entry name" value="AA_adenyl_dom"/>
</dbReference>
<comment type="cofactor">
    <cofactor evidence="2">
        <name>NADP(+)</name>
        <dbReference type="ChEBI" id="CHEBI:58349"/>
    </cofactor>
</comment>
<dbReference type="GO" id="GO:0031177">
    <property type="term" value="F:phosphopantetheine binding"/>
    <property type="evidence" value="ECO:0007669"/>
    <property type="project" value="InterPro"/>
</dbReference>
<dbReference type="GO" id="GO:0004312">
    <property type="term" value="F:fatty acid synthase activity"/>
    <property type="evidence" value="ECO:0007669"/>
    <property type="project" value="TreeGrafter"/>
</dbReference>
<evidence type="ECO:0000256" key="24">
    <source>
        <dbReference type="SAM" id="MobiDB-lite"/>
    </source>
</evidence>
<dbReference type="FunFam" id="3.40.50.980:FF:000001">
    <property type="entry name" value="Non-ribosomal peptide synthetase"/>
    <property type="match status" value="1"/>
</dbReference>
<dbReference type="Gene3D" id="3.30.70.250">
    <property type="entry name" value="Malonyl-CoA ACP transacylase, ACP-binding"/>
    <property type="match status" value="1"/>
</dbReference>
<feature type="region of interest" description="Disordered" evidence="24">
    <location>
        <begin position="1766"/>
        <end position="1829"/>
    </location>
</feature>
<dbReference type="GO" id="GO:0008483">
    <property type="term" value="F:transaminase activity"/>
    <property type="evidence" value="ECO:0007669"/>
    <property type="project" value="InterPro"/>
</dbReference>
<dbReference type="Gene3D" id="3.40.366.10">
    <property type="entry name" value="Malonyl-Coenzyme A Acyl Carrier Protein, domain 2"/>
    <property type="match status" value="1"/>
</dbReference>
<dbReference type="InterPro" id="IPR020806">
    <property type="entry name" value="PKS_PP-bd"/>
</dbReference>
<dbReference type="SMART" id="SM00823">
    <property type="entry name" value="PKS_PP"/>
    <property type="match status" value="3"/>
</dbReference>
<dbReference type="InterPro" id="IPR001031">
    <property type="entry name" value="Thioesterase"/>
</dbReference>
<dbReference type="Proteomes" id="UP000644507">
    <property type="component" value="Unassembled WGS sequence"/>
</dbReference>
<dbReference type="SUPFAM" id="SSF52151">
    <property type="entry name" value="FabD/lysophospholipase-like"/>
    <property type="match status" value="1"/>
</dbReference>
<dbReference type="InterPro" id="IPR050091">
    <property type="entry name" value="PKS_NRPS_Biosynth_Enz"/>
</dbReference>
<dbReference type="InterPro" id="IPR000873">
    <property type="entry name" value="AMP-dep_synth/lig_dom"/>
</dbReference>
<dbReference type="Pfam" id="PF00698">
    <property type="entry name" value="Acyl_transf_1"/>
    <property type="match status" value="1"/>
</dbReference>
<feature type="domain" description="Carrier" evidence="25">
    <location>
        <begin position="3287"/>
        <end position="3362"/>
    </location>
</feature>
<dbReference type="Pfam" id="PF00109">
    <property type="entry name" value="ketoacyl-synt"/>
    <property type="match status" value="1"/>
</dbReference>
<comment type="catalytic activity">
    <reaction evidence="16">
        <text>docosanoyl-[(phenol)carboxyphthiodiolenone synthase] + 2 (S)-methylmalonyl-CoA + 3 malonyl-CoA + 5 NADPH + 10 H(+) = C34-carboxyphthiodiolenone-[(phenol)carboxyphthiodiolenone synthase] + 5 CO2 + 5 NADP(+) + 5 CoA + 2 H2O</text>
        <dbReference type="Rhea" id="RHEA:57752"/>
        <dbReference type="Rhea" id="RHEA-COMP:14987"/>
        <dbReference type="Rhea" id="RHEA-COMP:14988"/>
        <dbReference type="ChEBI" id="CHEBI:15377"/>
        <dbReference type="ChEBI" id="CHEBI:15378"/>
        <dbReference type="ChEBI" id="CHEBI:16526"/>
        <dbReference type="ChEBI" id="CHEBI:57287"/>
        <dbReference type="ChEBI" id="CHEBI:57327"/>
        <dbReference type="ChEBI" id="CHEBI:57384"/>
        <dbReference type="ChEBI" id="CHEBI:57783"/>
        <dbReference type="ChEBI" id="CHEBI:58349"/>
        <dbReference type="ChEBI" id="CHEBI:142237"/>
        <dbReference type="ChEBI" id="CHEBI:142238"/>
        <dbReference type="EC" id="2.3.1.292"/>
    </reaction>
</comment>
<feature type="compositionally biased region" description="Low complexity" evidence="24">
    <location>
        <begin position="1805"/>
        <end position="1817"/>
    </location>
</feature>
<dbReference type="Gene3D" id="1.10.1200.10">
    <property type="entry name" value="ACP-like"/>
    <property type="match status" value="3"/>
</dbReference>
<keyword evidence="10" id="KW-0560">Oxidoreductase</keyword>
<dbReference type="InterPro" id="IPR036412">
    <property type="entry name" value="HAD-like_sf"/>
</dbReference>
<dbReference type="InterPro" id="IPR001242">
    <property type="entry name" value="Condensation_dom"/>
</dbReference>
<dbReference type="InterPro" id="IPR015424">
    <property type="entry name" value="PyrdxlP-dep_Trfase"/>
</dbReference>
<dbReference type="InterPro" id="IPR049704">
    <property type="entry name" value="Aminotrans_3_PPA_site"/>
</dbReference>
<dbReference type="Gene3D" id="3.40.640.10">
    <property type="entry name" value="Type I PLP-dependent aspartate aminotransferase-like (Major domain)"/>
    <property type="match status" value="1"/>
</dbReference>
<dbReference type="InterPro" id="IPR036514">
    <property type="entry name" value="SGNH_hydro_sf"/>
</dbReference>
<dbReference type="Gene3D" id="3.40.47.10">
    <property type="match status" value="1"/>
</dbReference>
<dbReference type="Gene3D" id="3.40.50.1820">
    <property type="entry name" value="alpha/beta hydrolase"/>
    <property type="match status" value="1"/>
</dbReference>
<evidence type="ECO:0000256" key="20">
    <source>
        <dbReference type="ARBA" id="ARBA00073623"/>
    </source>
</evidence>
<dbReference type="FunFam" id="1.10.1200.10:FF:000005">
    <property type="entry name" value="Nonribosomal peptide synthetase 1"/>
    <property type="match status" value="1"/>
</dbReference>
<dbReference type="Gene3D" id="3.40.50.1110">
    <property type="entry name" value="SGNH hydrolase"/>
    <property type="match status" value="1"/>
</dbReference>
<dbReference type="Pfam" id="PF00202">
    <property type="entry name" value="Aminotran_3"/>
    <property type="match status" value="1"/>
</dbReference>
<evidence type="ECO:0000256" key="10">
    <source>
        <dbReference type="ARBA" id="ARBA00023002"/>
    </source>
</evidence>
<gene>
    <name evidence="27" type="ORF">GCM10007100_36510</name>
</gene>
<dbReference type="InterPro" id="IPR006162">
    <property type="entry name" value="Ppantetheine_attach_site"/>
</dbReference>
<dbReference type="NCBIfam" id="TIGR01733">
    <property type="entry name" value="AA-adenyl-dom"/>
    <property type="match status" value="1"/>
</dbReference>
<dbReference type="InterPro" id="IPR015421">
    <property type="entry name" value="PyrdxlP-dep_Trfase_major"/>
</dbReference>
<dbReference type="InterPro" id="IPR001227">
    <property type="entry name" value="Ac_transferase_dom_sf"/>
</dbReference>
<comment type="cofactor">
    <cofactor evidence="1">
        <name>pyridoxal 5'-phosphate</name>
        <dbReference type="ChEBI" id="CHEBI:597326"/>
    </cofactor>
</comment>
<dbReference type="InterPro" id="IPR010033">
    <property type="entry name" value="HAD_SF_ppase_IIIC"/>
</dbReference>
<comment type="catalytic activity">
    <reaction evidence="15">
        <text>19-(4-hydroxyphenyl)nonadecanoyl-[(phenol)carboxyphthiodiolenone synthase] + 2 (S)-methylmalonyl-CoA + 3 malonyl-CoA + 5 NADPH + 10 H(+) = C37-(phenol)carboxyphthiodiolenone-[(phenol)carboxyphthiodiolenone synthase] + 5 CO2 + 5 NADP(+) + 5 CoA + 2 H2O</text>
        <dbReference type="Rhea" id="RHEA:57760"/>
        <dbReference type="Rhea" id="RHEA-COMP:14273"/>
        <dbReference type="Rhea" id="RHEA-COMP:14990"/>
        <dbReference type="ChEBI" id="CHEBI:15377"/>
        <dbReference type="ChEBI" id="CHEBI:15378"/>
        <dbReference type="ChEBI" id="CHEBI:16526"/>
        <dbReference type="ChEBI" id="CHEBI:57287"/>
        <dbReference type="ChEBI" id="CHEBI:57327"/>
        <dbReference type="ChEBI" id="CHEBI:57384"/>
        <dbReference type="ChEBI" id="CHEBI:57783"/>
        <dbReference type="ChEBI" id="CHEBI:58349"/>
        <dbReference type="ChEBI" id="CHEBI:133301"/>
        <dbReference type="ChEBI" id="CHEBI:142260"/>
        <dbReference type="EC" id="2.3.1.292"/>
    </reaction>
</comment>
<keyword evidence="8" id="KW-0521">NADP</keyword>
<evidence type="ECO:0000256" key="9">
    <source>
        <dbReference type="ARBA" id="ARBA00022898"/>
    </source>
</evidence>
<dbReference type="CDD" id="cd12117">
    <property type="entry name" value="A_NRPS_Srf_like"/>
    <property type="match status" value="1"/>
</dbReference>
<dbReference type="InterPro" id="IPR016036">
    <property type="entry name" value="Malonyl_transacylase_ACP-bd"/>
</dbReference>
<dbReference type="CDD" id="cd00833">
    <property type="entry name" value="PKS"/>
    <property type="match status" value="1"/>
</dbReference>
<dbReference type="InterPro" id="IPR032821">
    <property type="entry name" value="PKS_assoc"/>
</dbReference>
<evidence type="ECO:0000256" key="3">
    <source>
        <dbReference type="ARBA" id="ARBA00001957"/>
    </source>
</evidence>
<dbReference type="InterPro" id="IPR023213">
    <property type="entry name" value="CAT-like_dom_sf"/>
</dbReference>
<keyword evidence="7" id="KW-0276">Fatty acid metabolism</keyword>
<reference evidence="27" key="1">
    <citation type="journal article" date="2014" name="Int. J. Syst. Evol. Microbiol.">
        <title>Complete genome sequence of Corynebacterium casei LMG S-19264T (=DSM 44701T), isolated from a smear-ripened cheese.</title>
        <authorList>
            <consortium name="US DOE Joint Genome Institute (JGI-PGF)"/>
            <person name="Walter F."/>
            <person name="Albersmeier A."/>
            <person name="Kalinowski J."/>
            <person name="Ruckert C."/>
        </authorList>
    </citation>
    <scope>NUCLEOTIDE SEQUENCE</scope>
    <source>
        <strain evidence="27">KCTC 12988</strain>
    </source>
</reference>
<feature type="region of interest" description="Disordered" evidence="24">
    <location>
        <begin position="1694"/>
        <end position="1722"/>
    </location>
</feature>
<dbReference type="Pfam" id="PF00975">
    <property type="entry name" value="Thioesterase"/>
    <property type="match status" value="1"/>
</dbReference>
<dbReference type="SUPFAM" id="SSF55048">
    <property type="entry name" value="Probable ACP-binding domain of malonyl-CoA ACP transacylase"/>
    <property type="match status" value="1"/>
</dbReference>
<comment type="catalytic activity">
    <reaction evidence="14">
        <text>17-(4-hydroxyphenyl)heptadecanoyl-[(phenol)carboxyphthiodiolenone synthase] + 2 (S)-methylmalonyl-CoA + 3 malonyl-CoA + 5 NADPH + 10 H(+) = C35-(phenol)carboxyphthiodiolenone-[(phenol)carboxyphthiodiolenone synthase] + 5 CO2 + 5 NADP(+) + 5 CoA + 2 H2O</text>
        <dbReference type="Rhea" id="RHEA:57756"/>
        <dbReference type="Rhea" id="RHEA-COMP:14272"/>
        <dbReference type="Rhea" id="RHEA-COMP:14989"/>
        <dbReference type="ChEBI" id="CHEBI:15377"/>
        <dbReference type="ChEBI" id="CHEBI:15378"/>
        <dbReference type="ChEBI" id="CHEBI:16526"/>
        <dbReference type="ChEBI" id="CHEBI:57287"/>
        <dbReference type="ChEBI" id="CHEBI:57327"/>
        <dbReference type="ChEBI" id="CHEBI:57384"/>
        <dbReference type="ChEBI" id="CHEBI:57783"/>
        <dbReference type="ChEBI" id="CHEBI:58349"/>
        <dbReference type="ChEBI" id="CHEBI:133300"/>
        <dbReference type="ChEBI" id="CHEBI:142259"/>
        <dbReference type="EC" id="2.3.1.292"/>
    </reaction>
</comment>
<feature type="region of interest" description="Disordered" evidence="24">
    <location>
        <begin position="3265"/>
        <end position="3289"/>
    </location>
</feature>
<dbReference type="InterPro" id="IPR020845">
    <property type="entry name" value="AMP-binding_CS"/>
</dbReference>
<comment type="cofactor">
    <cofactor evidence="3">
        <name>pantetheine 4'-phosphate</name>
        <dbReference type="ChEBI" id="CHEBI:47942"/>
    </cofactor>
</comment>
<dbReference type="Pfam" id="PF00550">
    <property type="entry name" value="PP-binding"/>
    <property type="match status" value="3"/>
</dbReference>
<dbReference type="GO" id="GO:0016788">
    <property type="term" value="F:hydrolase activity, acting on ester bonds"/>
    <property type="evidence" value="ECO:0007669"/>
    <property type="project" value="UniProtKB-ARBA"/>
</dbReference>
<evidence type="ECO:0000256" key="22">
    <source>
        <dbReference type="ARBA" id="ARBA00078169"/>
    </source>
</evidence>
<dbReference type="PROSITE" id="PS50075">
    <property type="entry name" value="CARRIER"/>
    <property type="match status" value="3"/>
</dbReference>
<dbReference type="SUPFAM" id="SSF53901">
    <property type="entry name" value="Thiolase-like"/>
    <property type="match status" value="1"/>
</dbReference>
<dbReference type="SMART" id="SM00825">
    <property type="entry name" value="PKS_KS"/>
    <property type="match status" value="1"/>
</dbReference>
<feature type="domain" description="Carrier" evidence="25">
    <location>
        <begin position="606"/>
        <end position="681"/>
    </location>
</feature>
<evidence type="ECO:0000256" key="15">
    <source>
        <dbReference type="ARBA" id="ARBA00051971"/>
    </source>
</evidence>
<dbReference type="Gene3D" id="2.30.38.10">
    <property type="entry name" value="Luciferase, Domain 3"/>
    <property type="match status" value="1"/>
</dbReference>
<dbReference type="CDD" id="cd19531">
    <property type="entry name" value="LCL_NRPS-like"/>
    <property type="match status" value="1"/>
</dbReference>
<evidence type="ECO:0000256" key="21">
    <source>
        <dbReference type="ARBA" id="ARBA00075053"/>
    </source>
</evidence>
<dbReference type="PANTHER" id="PTHR43775:SF51">
    <property type="entry name" value="INACTIVE PHENOLPHTHIOCEROL SYNTHESIS POLYKETIDE SYNTHASE TYPE I PKS1-RELATED"/>
    <property type="match status" value="1"/>
</dbReference>
<evidence type="ECO:0000256" key="12">
    <source>
        <dbReference type="ARBA" id="ARBA00023268"/>
    </source>
</evidence>
<evidence type="ECO:0000259" key="26">
    <source>
        <dbReference type="PROSITE" id="PS52004"/>
    </source>
</evidence>
<dbReference type="EMBL" id="BMXI01000019">
    <property type="protein sequence ID" value="GHC65437.1"/>
    <property type="molecule type" value="Genomic_DNA"/>
</dbReference>
<dbReference type="Gene3D" id="3.40.630.30">
    <property type="match status" value="1"/>
</dbReference>
<dbReference type="Pfam" id="PF02801">
    <property type="entry name" value="Ketoacyl-synt_C"/>
    <property type="match status" value="1"/>
</dbReference>
<keyword evidence="5" id="KW-0597">Phosphoprotein</keyword>
<comment type="catalytic activity">
    <reaction evidence="17">
        <text>icosanoyl-[(phenol)carboxyphthiodiolenone synthase] + 2 (S)-methylmalonyl-CoA + 3 malonyl-CoA + 5 NADPH + 10 H(+) = C32-carboxyphthiodiolenone-[(phenol)carboxyphthiodiolenone synthase] + 5 CO2 + 5 NADP(+) + 5 CoA + 2 H2O</text>
        <dbReference type="Rhea" id="RHEA:57748"/>
        <dbReference type="Rhea" id="RHEA-COMP:14985"/>
        <dbReference type="Rhea" id="RHEA-COMP:14986"/>
        <dbReference type="ChEBI" id="CHEBI:15377"/>
        <dbReference type="ChEBI" id="CHEBI:15378"/>
        <dbReference type="ChEBI" id="CHEBI:16526"/>
        <dbReference type="ChEBI" id="CHEBI:57287"/>
        <dbReference type="ChEBI" id="CHEBI:57327"/>
        <dbReference type="ChEBI" id="CHEBI:57384"/>
        <dbReference type="ChEBI" id="CHEBI:57783"/>
        <dbReference type="ChEBI" id="CHEBI:58349"/>
        <dbReference type="ChEBI" id="CHEBI:87848"/>
        <dbReference type="ChEBI" id="CHEBI:142236"/>
        <dbReference type="EC" id="2.3.1.292"/>
    </reaction>
</comment>
<dbReference type="SUPFAM" id="SSF53474">
    <property type="entry name" value="alpha/beta-Hydrolases"/>
    <property type="match status" value="1"/>
</dbReference>
<dbReference type="SUPFAM" id="SSF52777">
    <property type="entry name" value="CoA-dependent acyltransferases"/>
    <property type="match status" value="2"/>
</dbReference>
<evidence type="ECO:0000256" key="17">
    <source>
        <dbReference type="ARBA" id="ARBA00052745"/>
    </source>
</evidence>
<dbReference type="GO" id="GO:0030170">
    <property type="term" value="F:pyridoxal phosphate binding"/>
    <property type="evidence" value="ECO:0007669"/>
    <property type="project" value="InterPro"/>
</dbReference>
<dbReference type="InterPro" id="IPR014043">
    <property type="entry name" value="Acyl_transferase_dom"/>
</dbReference>
<dbReference type="InterPro" id="IPR020841">
    <property type="entry name" value="PKS_Beta-ketoAc_synthase_dom"/>
</dbReference>
<dbReference type="PROSITE" id="PS00012">
    <property type="entry name" value="PHOSPHOPANTETHEINE"/>
    <property type="match status" value="2"/>
</dbReference>
<evidence type="ECO:0000256" key="1">
    <source>
        <dbReference type="ARBA" id="ARBA00001933"/>
    </source>
</evidence>
<evidence type="ECO:0000256" key="7">
    <source>
        <dbReference type="ARBA" id="ARBA00022832"/>
    </source>
</evidence>
<evidence type="ECO:0000313" key="27">
    <source>
        <dbReference type="EMBL" id="GHC65437.1"/>
    </source>
</evidence>
<dbReference type="Gene3D" id="3.30.300.30">
    <property type="match status" value="1"/>
</dbReference>
<dbReference type="PROSITE" id="PS00600">
    <property type="entry name" value="AA_TRANSFER_CLASS_3"/>
    <property type="match status" value="1"/>
</dbReference>
<feature type="domain" description="Carrier" evidence="25">
    <location>
        <begin position="1615"/>
        <end position="1690"/>
    </location>
</feature>
<evidence type="ECO:0000256" key="16">
    <source>
        <dbReference type="ARBA" id="ARBA00052119"/>
    </source>
</evidence>
<keyword evidence="6" id="KW-0808">Transferase</keyword>
<dbReference type="GO" id="GO:0004315">
    <property type="term" value="F:3-oxoacyl-[acyl-carrier-protein] synthase activity"/>
    <property type="evidence" value="ECO:0007669"/>
    <property type="project" value="InterPro"/>
</dbReference>
<dbReference type="InterPro" id="IPR029058">
    <property type="entry name" value="AB_hydrolase_fold"/>
</dbReference>
<dbReference type="Pfam" id="PF13193">
    <property type="entry name" value="AMP-binding_C"/>
    <property type="match status" value="1"/>
</dbReference>
<dbReference type="Pfam" id="PF00501">
    <property type="entry name" value="AMP-binding"/>
    <property type="match status" value="1"/>
</dbReference>
<feature type="region of interest" description="Disordered" evidence="24">
    <location>
        <begin position="2740"/>
        <end position="2774"/>
    </location>
</feature>
<dbReference type="Gene3D" id="3.30.559.10">
    <property type="entry name" value="Chloramphenicol acetyltransferase-like domain"/>
    <property type="match status" value="1"/>
</dbReference>
<keyword evidence="28" id="KW-1185">Reference proteome</keyword>
<dbReference type="InterPro" id="IPR014030">
    <property type="entry name" value="Ketoacyl_synth_N"/>
</dbReference>
<dbReference type="GO" id="GO:0016491">
    <property type="term" value="F:oxidoreductase activity"/>
    <property type="evidence" value="ECO:0007669"/>
    <property type="project" value="UniProtKB-KW"/>
</dbReference>
<dbReference type="Gene3D" id="3.30.70.3290">
    <property type="match status" value="1"/>
</dbReference>
<keyword evidence="11" id="KW-0443">Lipid metabolism</keyword>
<dbReference type="InterPro" id="IPR016035">
    <property type="entry name" value="Acyl_Trfase/lysoPLipase"/>
</dbReference>
<dbReference type="GO" id="GO:0034081">
    <property type="term" value="C:polyketide synthase complex"/>
    <property type="evidence" value="ECO:0007669"/>
    <property type="project" value="UniProtKB-ARBA"/>
</dbReference>
<dbReference type="InterPro" id="IPR009081">
    <property type="entry name" value="PP-bd_ACP"/>
</dbReference>
<dbReference type="FunFam" id="3.40.47.10:FF:000042">
    <property type="entry name" value="Polyketide synthase Pks13"/>
    <property type="match status" value="1"/>
</dbReference>
<evidence type="ECO:0000256" key="5">
    <source>
        <dbReference type="ARBA" id="ARBA00022553"/>
    </source>
</evidence>
<dbReference type="GO" id="GO:0006633">
    <property type="term" value="P:fatty acid biosynthetic process"/>
    <property type="evidence" value="ECO:0007669"/>
    <property type="project" value="InterPro"/>
</dbReference>
<protein>
    <recommendedName>
        <fullName evidence="20">Phenolphthiocerol/phthiocerol polyketide synthase subunit E</fullName>
        <ecNumber evidence="19">2.3.1.292</ecNumber>
    </recommendedName>
    <alternativeName>
        <fullName evidence="22">(Phenol)carboxyphthiodiolenone synthase subunit E</fullName>
    </alternativeName>
    <alternativeName>
        <fullName evidence="23">Beta-ketoacyl-acyl-carrier-protein synthase I</fullName>
    </alternativeName>
    <alternativeName>
        <fullName evidence="21">Phthiocerol synthesis polyketide synthase type I PpsE</fullName>
    </alternativeName>
</protein>
<dbReference type="EC" id="2.3.1.292" evidence="19"/>
<dbReference type="InterPro" id="IPR036736">
    <property type="entry name" value="ACP-like_sf"/>
</dbReference>
<evidence type="ECO:0000259" key="25">
    <source>
        <dbReference type="PROSITE" id="PS50075"/>
    </source>
</evidence>
<reference evidence="27" key="2">
    <citation type="submission" date="2020-09" db="EMBL/GenBank/DDBJ databases">
        <authorList>
            <person name="Sun Q."/>
            <person name="Kim S."/>
        </authorList>
    </citation>
    <scope>NUCLEOTIDE SEQUENCE</scope>
    <source>
        <strain evidence="27">KCTC 12988</strain>
    </source>
</reference>
<comment type="caution">
    <text evidence="27">The sequence shown here is derived from an EMBL/GenBank/DDBJ whole genome shotgun (WGS) entry which is preliminary data.</text>
</comment>
<evidence type="ECO:0000256" key="11">
    <source>
        <dbReference type="ARBA" id="ARBA00023098"/>
    </source>
</evidence>
<evidence type="ECO:0000313" key="28">
    <source>
        <dbReference type="Proteomes" id="UP000644507"/>
    </source>
</evidence>
<feature type="compositionally biased region" description="Low complexity" evidence="24">
    <location>
        <begin position="1766"/>
        <end position="1786"/>
    </location>
</feature>
<dbReference type="SUPFAM" id="SSF53383">
    <property type="entry name" value="PLP-dependent transferases"/>
    <property type="match status" value="1"/>
</dbReference>
<dbReference type="Gene3D" id="3.90.1150.10">
    <property type="entry name" value="Aspartate Aminotransferase, domain 1"/>
    <property type="match status" value="1"/>
</dbReference>
<dbReference type="InterPro" id="IPR016039">
    <property type="entry name" value="Thiolase-like"/>
</dbReference>
<dbReference type="PROSITE" id="PS00606">
    <property type="entry name" value="KS3_1"/>
    <property type="match status" value="1"/>
</dbReference>
<dbReference type="SMART" id="SM00827">
    <property type="entry name" value="PKS_AT"/>
    <property type="match status" value="1"/>
</dbReference>
<dbReference type="GO" id="GO:0044550">
    <property type="term" value="P:secondary metabolite biosynthetic process"/>
    <property type="evidence" value="ECO:0007669"/>
    <property type="project" value="UniProtKB-ARBA"/>
</dbReference>
<dbReference type="InterPro" id="IPR018201">
    <property type="entry name" value="Ketoacyl_synth_AS"/>
</dbReference>
<dbReference type="FunFam" id="3.40.50.12780:FF:000012">
    <property type="entry name" value="Non-ribosomal peptide synthetase"/>
    <property type="match status" value="1"/>
</dbReference>
<evidence type="ECO:0000256" key="8">
    <source>
        <dbReference type="ARBA" id="ARBA00022857"/>
    </source>
</evidence>
<dbReference type="Pfam" id="PF16197">
    <property type="entry name" value="KAsynt_C_assoc"/>
    <property type="match status" value="1"/>
</dbReference>
<dbReference type="Gene3D" id="3.40.50.1000">
    <property type="entry name" value="HAD superfamily/HAD-like"/>
    <property type="match status" value="1"/>
</dbReference>
<proteinExistence type="inferred from homology"/>
<dbReference type="PANTHER" id="PTHR43775">
    <property type="entry name" value="FATTY ACID SYNTHASE"/>
    <property type="match status" value="1"/>
</dbReference>
<evidence type="ECO:0000256" key="13">
    <source>
        <dbReference type="ARBA" id="ARBA00029443"/>
    </source>
</evidence>
<dbReference type="PROSITE" id="PS52004">
    <property type="entry name" value="KS3_2"/>
    <property type="match status" value="1"/>
</dbReference>
<keyword evidence="4" id="KW-0596">Phosphopantetheine</keyword>
<name>A0A918WPM1_9BACT</name>